<comment type="caution">
    <text evidence="1">The sequence shown here is derived from an EMBL/GenBank/DDBJ whole genome shotgun (WGS) entry which is preliminary data.</text>
</comment>
<accession>A0ABQ9Y5D5</accession>
<reference evidence="1 2" key="1">
    <citation type="journal article" date="2022" name="bioRxiv">
        <title>Genomics of Preaxostyla Flagellates Illuminates Evolutionary Transitions and the Path Towards Mitochondrial Loss.</title>
        <authorList>
            <person name="Novak L.V.F."/>
            <person name="Treitli S.C."/>
            <person name="Pyrih J."/>
            <person name="Halakuc P."/>
            <person name="Pipaliya S.V."/>
            <person name="Vacek V."/>
            <person name="Brzon O."/>
            <person name="Soukal P."/>
            <person name="Eme L."/>
            <person name="Dacks J.B."/>
            <person name="Karnkowska A."/>
            <person name="Elias M."/>
            <person name="Hampl V."/>
        </authorList>
    </citation>
    <scope>NUCLEOTIDE SEQUENCE [LARGE SCALE GENOMIC DNA]</scope>
    <source>
        <strain evidence="1">NAU3</strain>
        <tissue evidence="1">Gut</tissue>
    </source>
</reference>
<dbReference type="Proteomes" id="UP001281761">
    <property type="component" value="Unassembled WGS sequence"/>
</dbReference>
<sequence>MDKLRILSTNRTFSDLSLDLPTYYVLSAIINSVDVAIDSDIPFDVPNPPVITSFSVPSVCSSDSFTIEVFGQNLPSLETYTLALSDTLHILIKFSELTKGKGTVKAGLPSDVQFGREYSVLNVTKGDDHVLLNATRFTTPLGPTLNSVSIDWKSPDKKEVILSLNGLRMMTGTHDLTFHEKGQSSPLSISVEINSLTTGSGSEVIYGGTTLKYGTTYEVTSLTSETLQFALASSLKFETPDEPSRLVKIVSVDDDGLNSTTLTLSSRVLTVDGEYELKVTGTPLSSSSNDNHETTIKFKVTSATENTVTLTLYPFDKAIVKYGHSYCVDWMKVVGGASILVETESCRFETPKETARICSLTGAVLNKERSEVTISLEGRVLTEPLGSIWVSFENSFWESLSMRRLSETNCEADFLVGSTQNGTHLKYEGEYTVGVKPDGVSTLLVDSGITVRVPASPSFTKVEFEFTNSLGTECVAILAGKDLVVGTDYKVKLNTSHAFLIVVTSSSRAESSEMLIGFEGYLAHSQHILIETIEPTVEESGLALMPSPFTGRTPARPNVNEMFVDTKTGQNDRRCGDYSNPFSTMDAAWKISQALKINHPTFSLLESTSLSSVVTIESEMSVLIQNGTNGEPSLNIPSLVGESATSALIVVSSALLNIQNIDVVVGSCHPSFVLISALSSKMILKDGLMTIKSECGGSRNEKEDLCLWDSGLIELIDSELNVTNNQFFNISQGAIAMRGGSLKIDGSIFRDNIPSNSSFASARRNIACSESGAIHIGSLGAGDGSPLHPSAWISSEGCSIESTEVNPHSPLFIPTLSSDSTSKFDKKMKSFTLTIEGTTLIPCSLFLEVMEIGKDGKEGESTLIPLTIDSATSFTDSSWTILIIWKLC</sequence>
<organism evidence="1 2">
    <name type="scientific">Blattamonas nauphoetae</name>
    <dbReference type="NCBI Taxonomy" id="2049346"/>
    <lineage>
        <taxon>Eukaryota</taxon>
        <taxon>Metamonada</taxon>
        <taxon>Preaxostyla</taxon>
        <taxon>Oxymonadida</taxon>
        <taxon>Blattamonas</taxon>
    </lineage>
</organism>
<evidence type="ECO:0000313" key="1">
    <source>
        <dbReference type="EMBL" id="KAK2958957.1"/>
    </source>
</evidence>
<gene>
    <name evidence="1" type="ORF">BLNAU_5973</name>
</gene>
<dbReference type="EMBL" id="JARBJD010000033">
    <property type="protein sequence ID" value="KAK2958957.1"/>
    <property type="molecule type" value="Genomic_DNA"/>
</dbReference>
<protein>
    <submittedName>
        <fullName evidence="1">Uncharacterized protein</fullName>
    </submittedName>
</protein>
<keyword evidence="2" id="KW-1185">Reference proteome</keyword>
<proteinExistence type="predicted"/>
<name>A0ABQ9Y5D5_9EUKA</name>
<evidence type="ECO:0000313" key="2">
    <source>
        <dbReference type="Proteomes" id="UP001281761"/>
    </source>
</evidence>